<dbReference type="InterPro" id="IPR032259">
    <property type="entry name" value="HIBYL-CoA-H"/>
</dbReference>
<evidence type="ECO:0000313" key="5">
    <source>
        <dbReference type="EMBL" id="KAH6598947.1"/>
    </source>
</evidence>
<comment type="caution">
    <text evidence="5">The sequence shown here is derived from an EMBL/GenBank/DDBJ whole genome shotgun (WGS) entry which is preliminary data.</text>
</comment>
<dbReference type="Proteomes" id="UP001648503">
    <property type="component" value="Unassembled WGS sequence"/>
</dbReference>
<evidence type="ECO:0000256" key="3">
    <source>
        <dbReference type="ARBA" id="ARBA00022801"/>
    </source>
</evidence>
<proteinExistence type="predicted"/>
<reference evidence="5 6" key="1">
    <citation type="submission" date="2021-02" db="EMBL/GenBank/DDBJ databases">
        <title>Variation within the Batrachochytrium salamandrivorans European outbreak.</title>
        <authorList>
            <person name="Kelly M."/>
            <person name="Pasmans F."/>
            <person name="Shea T.P."/>
            <person name="Munoz J.F."/>
            <person name="Carranza S."/>
            <person name="Cuomo C.A."/>
            <person name="Martel A."/>
        </authorList>
    </citation>
    <scope>NUCLEOTIDE SEQUENCE [LARGE SCALE GENOMIC DNA]</scope>
    <source>
        <strain evidence="5 6">AMFP18/2</strain>
    </source>
</reference>
<evidence type="ECO:0000256" key="2">
    <source>
        <dbReference type="ARBA" id="ARBA00011915"/>
    </source>
</evidence>
<gene>
    <name evidence="5" type="ORF">BASA50_003454</name>
</gene>
<feature type="domain" description="Enoyl-CoA hydratase/isomerase" evidence="4">
    <location>
        <begin position="55"/>
        <end position="392"/>
    </location>
</feature>
<dbReference type="EC" id="3.1.2.4" evidence="2"/>
<name>A0ABQ8FK01_9FUNG</name>
<dbReference type="Pfam" id="PF16113">
    <property type="entry name" value="ECH_2"/>
    <property type="match status" value="1"/>
</dbReference>
<keyword evidence="3" id="KW-0378">Hydrolase</keyword>
<dbReference type="Gene3D" id="3.90.226.10">
    <property type="entry name" value="2-enoyl-CoA Hydratase, Chain A, domain 1"/>
    <property type="match status" value="1"/>
</dbReference>
<evidence type="ECO:0000256" key="1">
    <source>
        <dbReference type="ARBA" id="ARBA00001709"/>
    </source>
</evidence>
<evidence type="ECO:0000313" key="6">
    <source>
        <dbReference type="Proteomes" id="UP001648503"/>
    </source>
</evidence>
<keyword evidence="6" id="KW-1185">Reference proteome</keyword>
<organism evidence="5 6">
    <name type="scientific">Batrachochytrium salamandrivorans</name>
    <dbReference type="NCBI Taxonomy" id="1357716"/>
    <lineage>
        <taxon>Eukaryota</taxon>
        <taxon>Fungi</taxon>
        <taxon>Fungi incertae sedis</taxon>
        <taxon>Chytridiomycota</taxon>
        <taxon>Chytridiomycota incertae sedis</taxon>
        <taxon>Chytridiomycetes</taxon>
        <taxon>Rhizophydiales</taxon>
        <taxon>Rhizophydiales incertae sedis</taxon>
        <taxon>Batrachochytrium</taxon>
    </lineage>
</organism>
<dbReference type="CDD" id="cd06558">
    <property type="entry name" value="crotonase-like"/>
    <property type="match status" value="1"/>
</dbReference>
<sequence length="513" mass="56613">MLGQRSGLAAAYRLHQTIAHLKPIAVMSSSRATLTTSAAAGASVGVHAKKIQSIRKFELDRPAAMNALNLDMVYAMTSQLQAWKDSDLCKVIVLSNVEGSRAFCAGGDVKSLVKRASSGKQEDIDHSVKFMEEEYKLNHMIATLRKPFVSVMDGITMGGGVGLSVHGAFRIATEKTMFAMPETAIGLFPDVGGSFFLPRLDGEMGTFLGMTGHRLKGEEVFMAGIATHFVPSSRLPALYARLMELESDALEVTNAAIDEFSGDFSIDSFRDFSLGGEIGRTIDRCFKYDTVEEIFAALEKDSNQEWCAKQLQVLRKSSPTSLKATLMQLRKGAKRGIADCLKMEYRMVRAFMAGPDFIEGVTAALINKPATLPNWKPDMAHMSEMTTDMIEKKYFAHDQGKQLELFTKVSYNDYPHRPLSGLPTDRDIRRIVLGDIPTSSKIGEINTRQDVVDWLMLNWGHYDASAMGELTVPLKLNLAGGYGRGKPGLHAKIQSVLEQRTTETDGKVEWKFE</sequence>
<comment type="catalytic activity">
    <reaction evidence="1">
        <text>3-hydroxy-2-methylpropanoyl-CoA + H2O = 3-hydroxy-2-methylpropanoate + CoA + H(+)</text>
        <dbReference type="Rhea" id="RHEA:20888"/>
        <dbReference type="ChEBI" id="CHEBI:11805"/>
        <dbReference type="ChEBI" id="CHEBI:15377"/>
        <dbReference type="ChEBI" id="CHEBI:15378"/>
        <dbReference type="ChEBI" id="CHEBI:57287"/>
        <dbReference type="ChEBI" id="CHEBI:57340"/>
        <dbReference type="EC" id="3.1.2.4"/>
    </reaction>
</comment>
<dbReference type="SUPFAM" id="SSF52096">
    <property type="entry name" value="ClpP/crotonase"/>
    <property type="match status" value="1"/>
</dbReference>
<dbReference type="InterPro" id="IPR029045">
    <property type="entry name" value="ClpP/crotonase-like_dom_sf"/>
</dbReference>
<accession>A0ABQ8FK01</accession>
<dbReference type="InterPro" id="IPR045004">
    <property type="entry name" value="ECH_dom"/>
</dbReference>
<dbReference type="NCBIfam" id="NF004127">
    <property type="entry name" value="PRK05617.1"/>
    <property type="match status" value="1"/>
</dbReference>
<evidence type="ECO:0000259" key="4">
    <source>
        <dbReference type="Pfam" id="PF16113"/>
    </source>
</evidence>
<dbReference type="EMBL" id="JAFCIX010000093">
    <property type="protein sequence ID" value="KAH6598947.1"/>
    <property type="molecule type" value="Genomic_DNA"/>
</dbReference>
<dbReference type="PANTHER" id="PTHR43176">
    <property type="entry name" value="3-HYDROXYISOBUTYRYL-COA HYDROLASE-RELATED"/>
    <property type="match status" value="1"/>
</dbReference>
<protein>
    <recommendedName>
        <fullName evidence="2">3-hydroxyisobutyryl-CoA hydrolase</fullName>
        <ecNumber evidence="2">3.1.2.4</ecNumber>
    </recommendedName>
</protein>
<dbReference type="PANTHER" id="PTHR43176:SF3">
    <property type="entry name" value="3-HYDROXYISOBUTYRYL-COA HYDROLASE, MITOCHONDRIAL"/>
    <property type="match status" value="1"/>
</dbReference>